<proteinExistence type="predicted"/>
<dbReference type="InterPro" id="IPR036291">
    <property type="entry name" value="NAD(P)-bd_dom_sf"/>
</dbReference>
<organism evidence="2">
    <name type="scientific">marine sediment metagenome</name>
    <dbReference type="NCBI Taxonomy" id="412755"/>
    <lineage>
        <taxon>unclassified sequences</taxon>
        <taxon>metagenomes</taxon>
        <taxon>ecological metagenomes</taxon>
    </lineage>
</organism>
<gene>
    <name evidence="2" type="ORF">LCGC14_0303310</name>
</gene>
<name>A0A0F9TPR9_9ZZZZ</name>
<feature type="domain" description="NAD(P)-binding" evidence="1">
    <location>
        <begin position="11"/>
        <end position="309"/>
    </location>
</feature>
<dbReference type="SUPFAM" id="SSF51735">
    <property type="entry name" value="NAD(P)-binding Rossmann-fold domains"/>
    <property type="match status" value="1"/>
</dbReference>
<dbReference type="Gene3D" id="3.40.50.720">
    <property type="entry name" value="NAD(P)-binding Rossmann-like Domain"/>
    <property type="match status" value="1"/>
</dbReference>
<evidence type="ECO:0000259" key="1">
    <source>
        <dbReference type="Pfam" id="PF16363"/>
    </source>
</evidence>
<dbReference type="PANTHER" id="PTHR43000">
    <property type="entry name" value="DTDP-D-GLUCOSE 4,6-DEHYDRATASE-RELATED"/>
    <property type="match status" value="1"/>
</dbReference>
<sequence length="328" mass="36140">MEHDYYGKSVLVTGAGGFIGSHLVSELLIAGAKVTALVWYSPNNDTGNIRKIVADTKNLIICWGDVRDYVYLDKLISENEMVFHLAALIGIPYSYISPDSYINTNITGTLNVLQAIKNHGLARGIFVSTSEVYGSGLTELMNEKHPLQAQSPYAASKIGADKLVESYVHSFDLPLILARPFNTYGPGQSMRAVIPTIIKQAITSDEIRLGNVETKRDFVFVKDTVAGLMALGLTHTFGEPINLATGETTTIRKIAKIVKDITNSNAEIIIELHRKRPDKSEVTYLCGDPSKANKLGWVAKTPLETGLTKTIAWITNHQDFYPHLEYLV</sequence>
<dbReference type="Pfam" id="PF16363">
    <property type="entry name" value="GDP_Man_Dehyd"/>
    <property type="match status" value="1"/>
</dbReference>
<dbReference type="Gene3D" id="3.90.25.10">
    <property type="entry name" value="UDP-galactose 4-epimerase, domain 1"/>
    <property type="match status" value="1"/>
</dbReference>
<comment type="caution">
    <text evidence="2">The sequence shown here is derived from an EMBL/GenBank/DDBJ whole genome shotgun (WGS) entry which is preliminary data.</text>
</comment>
<dbReference type="EMBL" id="LAZR01000191">
    <property type="protein sequence ID" value="KKN83065.1"/>
    <property type="molecule type" value="Genomic_DNA"/>
</dbReference>
<evidence type="ECO:0000313" key="2">
    <source>
        <dbReference type="EMBL" id="KKN83065.1"/>
    </source>
</evidence>
<dbReference type="InterPro" id="IPR016040">
    <property type="entry name" value="NAD(P)-bd_dom"/>
</dbReference>
<dbReference type="AlphaFoldDB" id="A0A0F9TPR9"/>
<protein>
    <recommendedName>
        <fullName evidence="1">NAD(P)-binding domain-containing protein</fullName>
    </recommendedName>
</protein>
<reference evidence="2" key="1">
    <citation type="journal article" date="2015" name="Nature">
        <title>Complex archaea that bridge the gap between prokaryotes and eukaryotes.</title>
        <authorList>
            <person name="Spang A."/>
            <person name="Saw J.H."/>
            <person name="Jorgensen S.L."/>
            <person name="Zaremba-Niedzwiedzka K."/>
            <person name="Martijn J."/>
            <person name="Lind A.E."/>
            <person name="van Eijk R."/>
            <person name="Schleper C."/>
            <person name="Guy L."/>
            <person name="Ettema T.J."/>
        </authorList>
    </citation>
    <scope>NUCLEOTIDE SEQUENCE</scope>
</reference>
<accession>A0A0F9TPR9</accession>